<evidence type="ECO:0000256" key="2">
    <source>
        <dbReference type="SAM" id="Phobius"/>
    </source>
</evidence>
<keyword evidence="2" id="KW-0812">Transmembrane</keyword>
<keyword evidence="6" id="KW-1185">Reference proteome</keyword>
<name>A0A542XV39_SALAC</name>
<dbReference type="EMBL" id="VFOL01000001">
    <property type="protein sequence ID" value="TQL39701.1"/>
    <property type="molecule type" value="Genomic_DNA"/>
</dbReference>
<dbReference type="Proteomes" id="UP000315983">
    <property type="component" value="Unassembled WGS sequence"/>
</dbReference>
<accession>A0A542XV39</accession>
<evidence type="ECO:0000313" key="3">
    <source>
        <dbReference type="EMBL" id="GIM81238.1"/>
    </source>
</evidence>
<feature type="region of interest" description="Disordered" evidence="1">
    <location>
        <begin position="1"/>
        <end position="62"/>
    </location>
</feature>
<keyword evidence="2" id="KW-0472">Membrane</keyword>
<evidence type="ECO:0000313" key="5">
    <source>
        <dbReference type="Proteomes" id="UP000315983"/>
    </source>
</evidence>
<organism evidence="4 5">
    <name type="scientific">Salinispora arenicola</name>
    <dbReference type="NCBI Taxonomy" id="168697"/>
    <lineage>
        <taxon>Bacteria</taxon>
        <taxon>Bacillati</taxon>
        <taxon>Actinomycetota</taxon>
        <taxon>Actinomycetes</taxon>
        <taxon>Micromonosporales</taxon>
        <taxon>Micromonosporaceae</taxon>
        <taxon>Salinispora</taxon>
    </lineage>
</organism>
<reference evidence="3 6" key="2">
    <citation type="submission" date="2021-03" db="EMBL/GenBank/DDBJ databases">
        <title>Whole genome shotgun sequence of Salinispora arenicola NBRC 105043.</title>
        <authorList>
            <person name="Komaki H."/>
            <person name="Tamura T."/>
        </authorList>
    </citation>
    <scope>NUCLEOTIDE SEQUENCE [LARGE SCALE GENOMIC DNA]</scope>
    <source>
        <strain evidence="3 6">NBRC 105043</strain>
    </source>
</reference>
<comment type="caution">
    <text evidence="4">The sequence shown here is derived from an EMBL/GenBank/DDBJ whole genome shotgun (WGS) entry which is preliminary data.</text>
</comment>
<evidence type="ECO:0000313" key="6">
    <source>
        <dbReference type="Proteomes" id="UP000677457"/>
    </source>
</evidence>
<dbReference type="EMBL" id="BOQM01000001">
    <property type="protein sequence ID" value="GIM81238.1"/>
    <property type="molecule type" value="Genomic_DNA"/>
</dbReference>
<gene>
    <name evidence="4" type="ORF">FB564_4973</name>
    <name evidence="3" type="ORF">Sar04_01180</name>
</gene>
<evidence type="ECO:0000256" key="1">
    <source>
        <dbReference type="SAM" id="MobiDB-lite"/>
    </source>
</evidence>
<proteinExistence type="predicted"/>
<dbReference type="GeneID" id="93774085"/>
<keyword evidence="2" id="KW-1133">Transmembrane helix</keyword>
<evidence type="ECO:0000313" key="4">
    <source>
        <dbReference type="EMBL" id="TQL39701.1"/>
    </source>
</evidence>
<dbReference type="Proteomes" id="UP000677457">
    <property type="component" value="Unassembled WGS sequence"/>
</dbReference>
<protein>
    <submittedName>
        <fullName evidence="4">Uncharacterized protein</fullName>
    </submittedName>
</protein>
<dbReference type="AlphaFoldDB" id="A0A542XV39"/>
<reference evidence="4 5" key="1">
    <citation type="submission" date="2019-06" db="EMBL/GenBank/DDBJ databases">
        <title>Sequencing the genomes of 1000 actinobacteria strains.</title>
        <authorList>
            <person name="Klenk H.-P."/>
        </authorList>
    </citation>
    <scope>NUCLEOTIDE SEQUENCE [LARGE SCALE GENOMIC DNA]</scope>
    <source>
        <strain evidence="4 5">DSM 44819</strain>
    </source>
</reference>
<dbReference type="RefSeq" id="WP_016811532.1">
    <property type="nucleotide sequence ID" value="NZ_BOQM01000001.1"/>
</dbReference>
<sequence>MADDNPPADQRAHPERPHQQAYPDRQAHPDPHGAPPLPDGDRVRPRPHTMSAAPARPAPPATRPTVIAALVLVIVVAAIVIRVLR</sequence>
<feature type="transmembrane region" description="Helical" evidence="2">
    <location>
        <begin position="66"/>
        <end position="84"/>
    </location>
</feature>